<evidence type="ECO:0000256" key="1">
    <source>
        <dbReference type="ARBA" id="ARBA00022729"/>
    </source>
</evidence>
<evidence type="ECO:0000313" key="5">
    <source>
        <dbReference type="Proteomes" id="UP000028875"/>
    </source>
</evidence>
<dbReference type="AlphaFoldDB" id="A0A024QGX9"/>
<protein>
    <recommendedName>
        <fullName evidence="3">SbsA Ig-like domain-containing protein</fullName>
    </recommendedName>
</protein>
<keyword evidence="5" id="KW-1185">Reference proteome</keyword>
<dbReference type="Proteomes" id="UP000028875">
    <property type="component" value="Unassembled WGS sequence"/>
</dbReference>
<name>A0A024QGX9_9BACI</name>
<keyword evidence="1" id="KW-0732">Signal</keyword>
<gene>
    <name evidence="4" type="ORF">BN990_04195</name>
</gene>
<accession>A0A024QGX9</accession>
<organism evidence="4 5">
    <name type="scientific">Virgibacillus massiliensis</name>
    <dbReference type="NCBI Taxonomy" id="1462526"/>
    <lineage>
        <taxon>Bacteria</taxon>
        <taxon>Bacillati</taxon>
        <taxon>Bacillota</taxon>
        <taxon>Bacilli</taxon>
        <taxon>Bacillales</taxon>
        <taxon>Bacillaceae</taxon>
        <taxon>Virgibacillus</taxon>
    </lineage>
</organism>
<reference evidence="4 5" key="1">
    <citation type="submission" date="2014-03" db="EMBL/GenBank/DDBJ databases">
        <authorList>
            <person name="Urmite Genomes U."/>
        </authorList>
    </citation>
    <scope>NUCLEOTIDE SEQUENCE [LARGE SCALE GENOMIC DNA]</scope>
    <source>
        <strain evidence="4 5">Vm-5</strain>
    </source>
</reference>
<dbReference type="Pfam" id="PF13205">
    <property type="entry name" value="Big_5"/>
    <property type="match status" value="1"/>
</dbReference>
<dbReference type="EMBL" id="CCDP010000003">
    <property type="protein sequence ID" value="CDQ41818.1"/>
    <property type="molecule type" value="Genomic_DNA"/>
</dbReference>
<feature type="region of interest" description="Disordered" evidence="2">
    <location>
        <begin position="354"/>
        <end position="377"/>
    </location>
</feature>
<evidence type="ECO:0000256" key="2">
    <source>
        <dbReference type="SAM" id="MobiDB-lite"/>
    </source>
</evidence>
<evidence type="ECO:0000259" key="3">
    <source>
        <dbReference type="Pfam" id="PF13205"/>
    </source>
</evidence>
<dbReference type="STRING" id="1462526.BN990_04195"/>
<proteinExistence type="predicted"/>
<reference evidence="5" key="2">
    <citation type="submission" date="2014-05" db="EMBL/GenBank/DDBJ databases">
        <title>Draft genome sequence of Virgibacillus massiliensis Vm-5.</title>
        <authorList>
            <person name="Khelaifia S."/>
            <person name="Croce O."/>
            <person name="Lagier J.C."/>
            <person name="Raoult D."/>
        </authorList>
    </citation>
    <scope>NUCLEOTIDE SEQUENCE [LARGE SCALE GENOMIC DNA]</scope>
    <source>
        <strain evidence="5">Vm-5</strain>
    </source>
</reference>
<dbReference type="InterPro" id="IPR032812">
    <property type="entry name" value="SbsA_Ig"/>
</dbReference>
<sequence length="377" mass="42144">MVLKNIGEIASNSTILLEIVTKDTGDNVLSVDQPVTAIIQRGIGDSAVVVDSVTLNTLNNGYSYQYEYKLNGLSEDVYFIIYKVLVNGNSYEETEMFSVKNNIIVNTFESSANMESSETDQTEPYAKNTKYVLPFDFQISTTLKVEENKVHITLDEGLKPNHTYIIYVTNQIQSVNTGEKLGGNYALNFSSSYSPLYASPLEVKSILKDIFFYFKMEDIYIALRNAGQKVHQLLRMTASANLTGFQLLTERDNTFFPASKYSVYQAANQLLNQLIIKMIYTREEDDDSTTITSVEGSNDSFVLGDFEVTKKSTESTGSSSGSDEPPEVIVLQRLIKENEQELKFWKDALMGRNARGYSNPISATSRGGVQAPESRDI</sequence>
<evidence type="ECO:0000313" key="4">
    <source>
        <dbReference type="EMBL" id="CDQ41818.1"/>
    </source>
</evidence>
<comment type="caution">
    <text evidence="4">The sequence shown here is derived from an EMBL/GenBank/DDBJ whole genome shotgun (WGS) entry which is preliminary data.</text>
</comment>
<feature type="domain" description="SbsA Ig-like" evidence="3">
    <location>
        <begin position="128"/>
        <end position="190"/>
    </location>
</feature>